<feature type="compositionally biased region" description="Polar residues" evidence="11">
    <location>
        <begin position="569"/>
        <end position="580"/>
    </location>
</feature>
<dbReference type="PANTHER" id="PTHR20994">
    <property type="entry name" value="ER MEMBRANE PROTEIN COMPLEX SUBUNIT 6"/>
    <property type="match status" value="1"/>
</dbReference>
<feature type="transmembrane region" description="Helical" evidence="12">
    <location>
        <begin position="1352"/>
        <end position="1376"/>
    </location>
</feature>
<name>A0A317XJL8_9BASI</name>
<evidence type="ECO:0000256" key="9">
    <source>
        <dbReference type="ARBA" id="ARBA00023136"/>
    </source>
</evidence>
<keyword evidence="5 12" id="KW-0812">Transmembrane</keyword>
<dbReference type="GO" id="GO:0045132">
    <property type="term" value="P:meiotic chromosome segregation"/>
    <property type="evidence" value="ECO:0007669"/>
    <property type="project" value="InterPro"/>
</dbReference>
<evidence type="ECO:0000256" key="5">
    <source>
        <dbReference type="ARBA" id="ARBA00022692"/>
    </source>
</evidence>
<dbReference type="Pfam" id="PF07019">
    <property type="entry name" value="EMC6"/>
    <property type="match status" value="1"/>
</dbReference>
<feature type="region of interest" description="Disordered" evidence="11">
    <location>
        <begin position="790"/>
        <end position="1127"/>
    </location>
</feature>
<comment type="similarity">
    <text evidence="2">Belongs to the EMC6 family.</text>
</comment>
<dbReference type="InterPro" id="IPR008504">
    <property type="entry name" value="Emc6"/>
</dbReference>
<dbReference type="STRING" id="1882483.A0A317XJL8"/>
<dbReference type="InterPro" id="IPR011515">
    <property type="entry name" value="Shugoshin_C"/>
</dbReference>
<comment type="subcellular location">
    <subcellularLocation>
        <location evidence="1">Endoplasmic reticulum membrane</location>
        <topology evidence="1">Multi-pass membrane protein</topology>
    </subcellularLocation>
</comment>
<feature type="compositionally biased region" description="Low complexity" evidence="11">
    <location>
        <begin position="369"/>
        <end position="384"/>
    </location>
</feature>
<feature type="compositionally biased region" description="Basic residues" evidence="11">
    <location>
        <begin position="332"/>
        <end position="342"/>
    </location>
</feature>
<dbReference type="PANTHER" id="PTHR20994:SF0">
    <property type="entry name" value="ER MEMBRANE PROTEIN COMPLEX SUBUNIT 6"/>
    <property type="match status" value="1"/>
</dbReference>
<feature type="compositionally biased region" description="Low complexity" evidence="11">
    <location>
        <begin position="894"/>
        <end position="923"/>
    </location>
</feature>
<dbReference type="GO" id="GO:0034975">
    <property type="term" value="P:protein folding in endoplasmic reticulum"/>
    <property type="evidence" value="ECO:0007669"/>
    <property type="project" value="TreeGrafter"/>
</dbReference>
<keyword evidence="10" id="KW-0175">Coiled coil</keyword>
<proteinExistence type="inferred from homology"/>
<feature type="compositionally biased region" description="Polar residues" evidence="11">
    <location>
        <begin position="1107"/>
        <end position="1124"/>
    </location>
</feature>
<evidence type="ECO:0000256" key="3">
    <source>
        <dbReference type="ARBA" id="ARBA00010845"/>
    </source>
</evidence>
<feature type="compositionally biased region" description="Low complexity" evidence="11">
    <location>
        <begin position="1186"/>
        <end position="1196"/>
    </location>
</feature>
<gene>
    <name evidence="14" type="ORF">BCV70DRAFT_218829</name>
</gene>
<feature type="region of interest" description="Disordered" evidence="11">
    <location>
        <begin position="320"/>
        <end position="421"/>
    </location>
</feature>
<accession>A0A317XJL8</accession>
<feature type="compositionally biased region" description="Low complexity" evidence="11">
    <location>
        <begin position="829"/>
        <end position="848"/>
    </location>
</feature>
<feature type="compositionally biased region" description="Low complexity" evidence="11">
    <location>
        <begin position="935"/>
        <end position="954"/>
    </location>
</feature>
<feature type="compositionally biased region" description="Low complexity" evidence="11">
    <location>
        <begin position="1031"/>
        <end position="1063"/>
    </location>
</feature>
<keyword evidence="15" id="KW-1185">Reference proteome</keyword>
<evidence type="ECO:0000256" key="10">
    <source>
        <dbReference type="SAM" id="Coils"/>
    </source>
</evidence>
<feature type="coiled-coil region" evidence="10">
    <location>
        <begin position="60"/>
        <end position="94"/>
    </location>
</feature>
<feature type="transmembrane region" description="Helical" evidence="12">
    <location>
        <begin position="1279"/>
        <end position="1298"/>
    </location>
</feature>
<keyword evidence="9 12" id="KW-0472">Membrane</keyword>
<feature type="compositionally biased region" description="Low complexity" evidence="11">
    <location>
        <begin position="710"/>
        <end position="729"/>
    </location>
</feature>
<protein>
    <recommendedName>
        <fullName evidence="4">ER membrane protein complex subunit 6</fullName>
    </recommendedName>
</protein>
<sequence length="1400" mass="145620">MPPATRREVRLSASLPDQFGQHGANGSLDSGRSANNFMMPQMESILENFEQFKRKHISQNREIIKTNAVAQLRIRELENRVQALESEKVQQSMSAVGLKAQLSRLQYALSCIRMGWDTIGQGLALSPAPDAADLSVFPAKTYNDTKADTKLSPSLVAFPASQRVSVEPNPNAVGVVRPVAKAPEGHIMGLFEEDELLQARAAHSHMSHGGHRGLENTDLLSDQQAWQDHLDVAYRAAASSSGMPSYSATSTFDIEGAPSPMGSPDLPMDLEDAIAAAASRSAPSLGESWSIPNYHSGGEISSLPSGSRSVDALIYEDDEYSSRAQQEENRRLLRRSGRRSSRRQSGLIAQALLHDDEGDSMSQGGDAEPSSSSSYIPSSLRTSPLPDSEMEDAFFSPHRATPQVPQTSAFISTPQRPDSPHIDMRTTVDDAPGPLHEITNASHLSSASSLEGLSELVRPTPRKSRRQPLEPALIAKKKSVEELPVQEAVTPGGRKRKVPNHEPHEPMPTPARLFAGSLSEAAPSNDDQHTDEEPQTGRARRVRKSINYALPKLNTKMRKPDPSDLVPASTPNRSSSSTPAKTRGMIGSTGNLSDIRKLHEASASRLSPVGAHRNNASVLDDTEESSAESQKGAEAVLRSPARRMQTSAFWGADPITDTSDDDSRATSNADLGELAELEGAMSDLSTADEAYQVLTPRARQQTSSSLSAQMTASTSSDSMYSTSSAASMDGSTGNRRPSLRRKTTTLPTRSRQSSVEQVMETADERPVKTEGTPPIDEARLKAVTAAMAGSGVADGKGKVSTPVELRDETVPARPASAAGDNKAGRVAKAAVTSNGGSSSTATAGPGSTLTKGVSTGLVSGMKPKQRPASAGANLSSSKPSQQTAAANERPKTFSGATAASAGLTAVSSPRLASGSLSRAAATSNTQRVSLHSALTSHASMGSTTTAASTASSSAPARGAVTPRIGGNKNLAPASTPTVKESPRMAGTPILRPTLSTSSLTTTTASGRSSPALSVASTGSSGSHLSTVTRPSMGSSSSISQTKSRTGSNGTNGSASSSSCGNSTLVSTRQPAASTASSAMAGTTASTGARPQPAKSMPSLRKTGERPSVTSTPRITVRSGSSSQIAAGDKAISTAASTAASRSTSLAGGPVSTSLGLGIDFSPAVGEAATGMEGDLGSAGGAKQRKTASSGSTASAKSAEDTDQGLDAGAGRSRRSSRRPNMSAAAAAVIQEQELQLRAQSYYPENVAHNGKQVEYVRSTSLSVAGSVAGVLGLTNFSGFGFYMISVLAVNLIVLAINAHGAPSRYLITPSPPRVSLLKSSASGSSAKSVSKSAAGGTTIDPRSGEFSPQDKLGFLITGLTDNAFSYILWWTFWYGIVHGMYPPTLSTHVFGSGPSCRPTS</sequence>
<evidence type="ECO:0000256" key="2">
    <source>
        <dbReference type="ARBA" id="ARBA00009436"/>
    </source>
</evidence>
<dbReference type="GO" id="GO:0005634">
    <property type="term" value="C:nucleus"/>
    <property type="evidence" value="ECO:0007669"/>
    <property type="project" value="InterPro"/>
</dbReference>
<evidence type="ECO:0000256" key="8">
    <source>
        <dbReference type="ARBA" id="ARBA00022989"/>
    </source>
</evidence>
<dbReference type="InParanoid" id="A0A317XJL8"/>
<evidence type="ECO:0000256" key="11">
    <source>
        <dbReference type="SAM" id="MobiDB-lite"/>
    </source>
</evidence>
<evidence type="ECO:0000256" key="12">
    <source>
        <dbReference type="SAM" id="Phobius"/>
    </source>
</evidence>
<feature type="compositionally biased region" description="Polar residues" evidence="11">
    <location>
        <begin position="1010"/>
        <end position="1029"/>
    </location>
</feature>
<organism evidence="14 15">
    <name type="scientific">Testicularia cyperi</name>
    <dbReference type="NCBI Taxonomy" id="1882483"/>
    <lineage>
        <taxon>Eukaryota</taxon>
        <taxon>Fungi</taxon>
        <taxon>Dikarya</taxon>
        <taxon>Basidiomycota</taxon>
        <taxon>Ustilaginomycotina</taxon>
        <taxon>Ustilaginomycetes</taxon>
        <taxon>Ustilaginales</taxon>
        <taxon>Anthracoideaceae</taxon>
        <taxon>Testicularia</taxon>
    </lineage>
</organism>
<evidence type="ECO:0000259" key="13">
    <source>
        <dbReference type="Pfam" id="PF07557"/>
    </source>
</evidence>
<feature type="region of interest" description="Disordered" evidence="11">
    <location>
        <begin position="1171"/>
        <end position="1223"/>
    </location>
</feature>
<dbReference type="GO" id="GO:0072546">
    <property type="term" value="C:EMC complex"/>
    <property type="evidence" value="ECO:0007669"/>
    <property type="project" value="InterPro"/>
</dbReference>
<feature type="compositionally biased region" description="Polar residues" evidence="11">
    <location>
        <begin position="872"/>
        <end position="885"/>
    </location>
</feature>
<reference evidence="14 15" key="1">
    <citation type="journal article" date="2018" name="Mol. Biol. Evol.">
        <title>Broad Genomic Sampling Reveals a Smut Pathogenic Ancestry of the Fungal Clade Ustilaginomycotina.</title>
        <authorList>
            <person name="Kijpornyongpan T."/>
            <person name="Mondo S.J."/>
            <person name="Barry K."/>
            <person name="Sandor L."/>
            <person name="Lee J."/>
            <person name="Lipzen A."/>
            <person name="Pangilinan J."/>
            <person name="LaButti K."/>
            <person name="Hainaut M."/>
            <person name="Henrissat B."/>
            <person name="Grigoriev I.V."/>
            <person name="Spatafora J.W."/>
            <person name="Aime M.C."/>
        </authorList>
    </citation>
    <scope>NUCLEOTIDE SEQUENCE [LARGE SCALE GENOMIC DNA]</scope>
    <source>
        <strain evidence="14 15">MCA 3645</strain>
    </source>
</reference>
<feature type="compositionally biased region" description="Low complexity" evidence="11">
    <location>
        <begin position="443"/>
        <end position="456"/>
    </location>
</feature>
<feature type="compositionally biased region" description="Polar residues" evidence="11">
    <location>
        <begin position="744"/>
        <end position="756"/>
    </location>
</feature>
<feature type="compositionally biased region" description="Low complexity" evidence="11">
    <location>
        <begin position="993"/>
        <end position="1009"/>
    </location>
</feature>
<dbReference type="OrthoDB" id="5394106at2759"/>
<keyword evidence="7" id="KW-0159">Chromosome partition</keyword>
<evidence type="ECO:0000313" key="14">
    <source>
        <dbReference type="EMBL" id="PWY97989.1"/>
    </source>
</evidence>
<feature type="compositionally biased region" description="Polar residues" evidence="11">
    <location>
        <begin position="403"/>
        <end position="416"/>
    </location>
</feature>
<dbReference type="GO" id="GO:0000775">
    <property type="term" value="C:chromosome, centromeric region"/>
    <property type="evidence" value="ECO:0007669"/>
    <property type="project" value="InterPro"/>
</dbReference>
<evidence type="ECO:0000256" key="6">
    <source>
        <dbReference type="ARBA" id="ARBA00022824"/>
    </source>
</evidence>
<evidence type="ECO:0000256" key="1">
    <source>
        <dbReference type="ARBA" id="ARBA00004477"/>
    </source>
</evidence>
<feature type="domain" description="Shugoshin C-terminal" evidence="13">
    <location>
        <begin position="539"/>
        <end position="559"/>
    </location>
</feature>
<feature type="region of interest" description="Disordered" evidence="11">
    <location>
        <begin position="14"/>
        <end position="33"/>
    </location>
</feature>
<dbReference type="InterPro" id="IPR029008">
    <property type="entry name" value="EMC6-like"/>
</dbReference>
<evidence type="ECO:0000256" key="4">
    <source>
        <dbReference type="ARBA" id="ARBA00020827"/>
    </source>
</evidence>
<feature type="compositionally biased region" description="Low complexity" evidence="11">
    <location>
        <begin position="1071"/>
        <end position="1088"/>
    </location>
</feature>
<comment type="similarity">
    <text evidence="3">Belongs to the shugoshin family.</text>
</comment>
<feature type="region of interest" description="Disordered" evidence="11">
    <location>
        <begin position="443"/>
        <end position="775"/>
    </location>
</feature>
<dbReference type="Proteomes" id="UP000246740">
    <property type="component" value="Unassembled WGS sequence"/>
</dbReference>
<feature type="compositionally biased region" description="Polar residues" evidence="11">
    <location>
        <begin position="924"/>
        <end position="934"/>
    </location>
</feature>
<evidence type="ECO:0000313" key="15">
    <source>
        <dbReference type="Proteomes" id="UP000246740"/>
    </source>
</evidence>
<evidence type="ECO:0000256" key="7">
    <source>
        <dbReference type="ARBA" id="ARBA00022829"/>
    </source>
</evidence>
<dbReference type="GO" id="GO:0000045">
    <property type="term" value="P:autophagosome assembly"/>
    <property type="evidence" value="ECO:0007669"/>
    <property type="project" value="TreeGrafter"/>
</dbReference>
<dbReference type="Pfam" id="PF07557">
    <property type="entry name" value="Shugoshin_C"/>
    <property type="match status" value="1"/>
</dbReference>
<dbReference type="EMBL" id="KZ819200">
    <property type="protein sequence ID" value="PWY97989.1"/>
    <property type="molecule type" value="Genomic_DNA"/>
</dbReference>
<keyword evidence="8 12" id="KW-1133">Transmembrane helix</keyword>
<keyword evidence="6" id="KW-0256">Endoplasmic reticulum</keyword>
<feature type="compositionally biased region" description="Polar residues" evidence="11">
    <location>
        <begin position="698"/>
        <end position="709"/>
    </location>
</feature>